<sequence>MTSPLLDIPSVLAHFKDYIMRHSSPCHEVTQNDKQFWLAMDVPGMKPDNLKIDLDDGEHKVKTSREEYKFDKRFTIRKDLDTSNITARLSDGWSARSDRPEE</sequence>
<evidence type="ECO:0000313" key="2">
    <source>
        <dbReference type="EMBL" id="KAL3790602.1"/>
    </source>
</evidence>
<name>A0ABD3PRP4_9STRA</name>
<dbReference type="Pfam" id="PF00011">
    <property type="entry name" value="HSP20"/>
    <property type="match status" value="1"/>
</dbReference>
<reference evidence="2 3" key="1">
    <citation type="submission" date="2024-10" db="EMBL/GenBank/DDBJ databases">
        <title>Updated reference genomes for cyclostephanoid diatoms.</title>
        <authorList>
            <person name="Roberts W.R."/>
            <person name="Alverson A.J."/>
        </authorList>
    </citation>
    <scope>NUCLEOTIDE SEQUENCE [LARGE SCALE GENOMIC DNA]</scope>
    <source>
        <strain evidence="2 3">AJA276-08</strain>
    </source>
</reference>
<dbReference type="EMBL" id="JALLAZ020000629">
    <property type="protein sequence ID" value="KAL3790602.1"/>
    <property type="molecule type" value="Genomic_DNA"/>
</dbReference>
<dbReference type="InterPro" id="IPR008978">
    <property type="entry name" value="HSP20-like_chaperone"/>
</dbReference>
<dbReference type="SUPFAM" id="SSF49764">
    <property type="entry name" value="HSP20-like chaperones"/>
    <property type="match status" value="1"/>
</dbReference>
<dbReference type="Proteomes" id="UP001530315">
    <property type="component" value="Unassembled WGS sequence"/>
</dbReference>
<feature type="domain" description="SHSP" evidence="1">
    <location>
        <begin position="29"/>
        <end position="92"/>
    </location>
</feature>
<evidence type="ECO:0000259" key="1">
    <source>
        <dbReference type="Pfam" id="PF00011"/>
    </source>
</evidence>
<protein>
    <recommendedName>
        <fullName evidence="1">SHSP domain-containing protein</fullName>
    </recommendedName>
</protein>
<dbReference type="AlphaFoldDB" id="A0ABD3PRP4"/>
<organism evidence="2 3">
    <name type="scientific">Stephanodiscus triporus</name>
    <dbReference type="NCBI Taxonomy" id="2934178"/>
    <lineage>
        <taxon>Eukaryota</taxon>
        <taxon>Sar</taxon>
        <taxon>Stramenopiles</taxon>
        <taxon>Ochrophyta</taxon>
        <taxon>Bacillariophyta</taxon>
        <taxon>Coscinodiscophyceae</taxon>
        <taxon>Thalassiosirophycidae</taxon>
        <taxon>Stephanodiscales</taxon>
        <taxon>Stephanodiscaceae</taxon>
        <taxon>Stephanodiscus</taxon>
    </lineage>
</organism>
<accession>A0ABD3PRP4</accession>
<evidence type="ECO:0000313" key="3">
    <source>
        <dbReference type="Proteomes" id="UP001530315"/>
    </source>
</evidence>
<keyword evidence="3" id="KW-1185">Reference proteome</keyword>
<comment type="caution">
    <text evidence="2">The sequence shown here is derived from an EMBL/GenBank/DDBJ whole genome shotgun (WGS) entry which is preliminary data.</text>
</comment>
<proteinExistence type="predicted"/>
<dbReference type="InterPro" id="IPR002068">
    <property type="entry name" value="A-crystallin/Hsp20_dom"/>
</dbReference>
<gene>
    <name evidence="2" type="ORF">ACHAW5_011176</name>
</gene>
<dbReference type="CDD" id="cd06464">
    <property type="entry name" value="ACD_sHsps-like"/>
    <property type="match status" value="1"/>
</dbReference>
<dbReference type="Gene3D" id="2.60.40.790">
    <property type="match status" value="1"/>
</dbReference>